<dbReference type="InterPro" id="IPR049883">
    <property type="entry name" value="NOTCH1_EGF-like"/>
</dbReference>
<dbReference type="GO" id="GO:0006508">
    <property type="term" value="P:proteolysis"/>
    <property type="evidence" value="ECO:0007669"/>
    <property type="project" value="UniProtKB-KW"/>
</dbReference>
<dbReference type="AlphaFoldDB" id="A0A1A9UEM0"/>
<evidence type="ECO:0000256" key="4">
    <source>
        <dbReference type="ARBA" id="ARBA00022729"/>
    </source>
</evidence>
<sequence>MAVITDCLIFLFLIFATIFASLTLLDFIKPLRKGATLSSEEAHAKFHHNRSSARILTNSNNSGDNKIYRNKRNVVANRTYIWEYGVIPYEVDKEFAPRLRQMFIKAMQHWEEDTCLKFVEYDSKEHANYIYFTKTDYGCSSEVGKRGISRQNILISPDCENFGNILHELGHALGFYHEHARPDRDDYIVVHHDNIDRGKELNFDKQLGNTSDSLGLPYDFESIMHYPNRAFSKNLYQDTIKPIAEVDIGQRLRLSKGDIKKANLLYKCLECGQTLQLPKGDILAPHYLSHNTTTAGDLHHQYNLTNEMCEWHIVADKGERIVLQINDVSILHSLNCSEDYVEIRDGYWHRSPLLGRLCGKHATVKLVSQSKHMLIKYVNRNAAKGYHGFKANYELESSVISHVEEFIMGALIRNGDEIYFRVEGAFFNRLNGSRHLDFISRSTRLADKPYSWYVVAPEGHQVVLKFDFFDLGSQDECNLDYLEIRNGNNSASRILAKVCGTSNPGNIISTTNEMFLKFVSDSLTGKLSFSAIFMLEIDECKLGTHNCQQKCKNTLGSYRCACSPDYALLADGKSCAKNPCSSVIDANDGGGTFGLTSFPNNFNLPGKCIWKLVAPENYTLFLNFTQFELVCDDSDYLVIYSQFKSKRLKKIGQFYCYQFPPFVKSLKNMLRLELSLGEEAYQRTKLKAEYKIDNDECSIRNGGCEQICQNTFGSFECLCRDGFILHGNGRNCTETDCKFNITSPYGRISSLNYPGNYTSNSYCYWRFQTVLGHRIHLKFLELDVEHHQECIYDNVTIYDGRSRTSSSLGIYCGKLNATHNVLATTNYMLMVFRTDANVQSKGFQAKHLTELVLHFHINVECGGYLEATNNPQILLSHPSYDLKSYRHNMLCDWQITADSDKSVEIKFVDFDLEYDENCESDYLEIIEEPGYYRKSYGRFCGADKPAIIKSCSDSITVRFITNESFNFKGFKMEFKSIEAQECMETIDEFNY</sequence>
<dbReference type="PROSITE" id="PS01180">
    <property type="entry name" value="CUB"/>
    <property type="match status" value="5"/>
</dbReference>
<feature type="domain" description="Peptidase M12A" evidence="18">
    <location>
        <begin position="73"/>
        <end position="272"/>
    </location>
</feature>
<dbReference type="SMART" id="SM00042">
    <property type="entry name" value="CUB"/>
    <property type="match status" value="5"/>
</dbReference>
<keyword evidence="6 14" id="KW-0378">Hydrolase</keyword>
<dbReference type="FunFam" id="2.60.120.290:FF:000068">
    <property type="entry name" value="Metalloendopeptidase"/>
    <property type="match status" value="1"/>
</dbReference>
<feature type="domain" description="CUB" evidence="17">
    <location>
        <begin position="580"/>
        <end position="693"/>
    </location>
</feature>
<dbReference type="Proteomes" id="UP000078200">
    <property type="component" value="Unassembled WGS sequence"/>
</dbReference>
<dbReference type="FunFam" id="2.60.120.290:FF:000005">
    <property type="entry name" value="Procollagen C-endopeptidase enhancer 1"/>
    <property type="match status" value="2"/>
</dbReference>
<comment type="caution">
    <text evidence="13">Lacks conserved residue(s) required for the propagation of feature annotation.</text>
</comment>
<evidence type="ECO:0000256" key="7">
    <source>
        <dbReference type="ARBA" id="ARBA00022833"/>
    </source>
</evidence>
<keyword evidence="7 12" id="KW-0862">Zinc</keyword>
<evidence type="ECO:0000256" key="14">
    <source>
        <dbReference type="PROSITE-ProRule" id="PRU01211"/>
    </source>
</evidence>
<dbReference type="PANTHER" id="PTHR24251">
    <property type="entry name" value="OVOCHYMASE-RELATED"/>
    <property type="match status" value="1"/>
</dbReference>
<dbReference type="InterPro" id="IPR000859">
    <property type="entry name" value="CUB_dom"/>
</dbReference>
<feature type="domain" description="CUB" evidence="17">
    <location>
        <begin position="271"/>
        <end position="396"/>
    </location>
</feature>
<dbReference type="PANTHER" id="PTHR24251:SF43">
    <property type="entry name" value="TOLLOID-LIKE PROTEIN 2"/>
    <property type="match status" value="1"/>
</dbReference>
<dbReference type="SMART" id="SM00181">
    <property type="entry name" value="EGF"/>
    <property type="match status" value="2"/>
</dbReference>
<keyword evidence="16" id="KW-0812">Transmembrane</keyword>
<dbReference type="PROSITE" id="PS51864">
    <property type="entry name" value="ASTACIN"/>
    <property type="match status" value="1"/>
</dbReference>
<dbReference type="PROSITE" id="PS00010">
    <property type="entry name" value="ASX_HYDROXYL"/>
    <property type="match status" value="1"/>
</dbReference>
<feature type="binding site" evidence="12 14">
    <location>
        <position position="177"/>
    </location>
    <ligand>
        <name>Zn(2+)</name>
        <dbReference type="ChEBI" id="CHEBI:29105"/>
        <note>catalytic</note>
    </ligand>
</feature>
<dbReference type="Pfam" id="PF07645">
    <property type="entry name" value="EGF_CA"/>
    <property type="match status" value="1"/>
</dbReference>
<evidence type="ECO:0000256" key="12">
    <source>
        <dbReference type="PIRSR" id="PIRSR001199-2"/>
    </source>
</evidence>
<evidence type="ECO:0000259" key="18">
    <source>
        <dbReference type="PROSITE" id="PS51864"/>
    </source>
</evidence>
<dbReference type="Pfam" id="PF00431">
    <property type="entry name" value="CUB"/>
    <property type="match status" value="5"/>
</dbReference>
<keyword evidence="16" id="KW-1133">Transmembrane helix</keyword>
<dbReference type="InterPro" id="IPR001881">
    <property type="entry name" value="EGF-like_Ca-bd_dom"/>
</dbReference>
<dbReference type="PRINTS" id="PR00480">
    <property type="entry name" value="ASTACIN"/>
</dbReference>
<dbReference type="InterPro" id="IPR024079">
    <property type="entry name" value="MetalloPept_cat_dom_sf"/>
</dbReference>
<dbReference type="SUPFAM" id="SSF57196">
    <property type="entry name" value="EGF/Laminin"/>
    <property type="match status" value="2"/>
</dbReference>
<dbReference type="InterPro" id="IPR000742">
    <property type="entry name" value="EGF"/>
</dbReference>
<evidence type="ECO:0000259" key="17">
    <source>
        <dbReference type="PROSITE" id="PS01180"/>
    </source>
</evidence>
<reference evidence="19" key="1">
    <citation type="submission" date="2020-05" db="UniProtKB">
        <authorList>
            <consortium name="EnsemblMetazoa"/>
        </authorList>
    </citation>
    <scope>IDENTIFICATION</scope>
    <source>
        <strain evidence="19">TTRI</strain>
    </source>
</reference>
<dbReference type="VEuPathDB" id="VectorBase:GAUT002324"/>
<name>A0A1A9UEM0_GLOAU</name>
<feature type="domain" description="CUB" evidence="17">
    <location>
        <begin position="452"/>
        <end position="536"/>
    </location>
</feature>
<evidence type="ECO:0000256" key="2">
    <source>
        <dbReference type="ARBA" id="ARBA00022670"/>
    </source>
</evidence>
<evidence type="ECO:0000256" key="15">
    <source>
        <dbReference type="RuleBase" id="RU361183"/>
    </source>
</evidence>
<dbReference type="CDD" id="cd00054">
    <property type="entry name" value="EGF_CA"/>
    <property type="match status" value="1"/>
</dbReference>
<keyword evidence="10" id="KW-1015">Disulfide bond</keyword>
<evidence type="ECO:0000256" key="10">
    <source>
        <dbReference type="ARBA" id="ARBA00023157"/>
    </source>
</evidence>
<keyword evidence="3 12" id="KW-0479">Metal-binding</keyword>
<dbReference type="FunFam" id="2.10.25.10:FF:000010">
    <property type="entry name" value="Pro-epidermal growth factor"/>
    <property type="match status" value="1"/>
</dbReference>
<dbReference type="PROSITE" id="PS01187">
    <property type="entry name" value="EGF_CA"/>
    <property type="match status" value="2"/>
</dbReference>
<feature type="active site" evidence="11 14">
    <location>
        <position position="168"/>
    </location>
</feature>
<dbReference type="EnsemblMetazoa" id="GAUT002324-RA">
    <property type="protein sequence ID" value="GAUT002324-PA"/>
    <property type="gene ID" value="GAUT002324"/>
</dbReference>
<dbReference type="Gene3D" id="2.10.25.10">
    <property type="entry name" value="Laminin"/>
    <property type="match status" value="2"/>
</dbReference>
<keyword evidence="5" id="KW-0677">Repeat</keyword>
<evidence type="ECO:0000313" key="20">
    <source>
        <dbReference type="Proteomes" id="UP000078200"/>
    </source>
</evidence>
<keyword evidence="16" id="KW-0472">Membrane</keyword>
<evidence type="ECO:0000256" key="13">
    <source>
        <dbReference type="PROSITE-ProRule" id="PRU00059"/>
    </source>
</evidence>
<evidence type="ECO:0000256" key="1">
    <source>
        <dbReference type="ARBA" id="ARBA00022536"/>
    </source>
</evidence>
<protein>
    <recommendedName>
        <fullName evidence="15">Metalloendopeptidase</fullName>
        <ecNumber evidence="15">3.4.24.-</ecNumber>
    </recommendedName>
</protein>
<evidence type="ECO:0000256" key="3">
    <source>
        <dbReference type="ARBA" id="ARBA00022723"/>
    </source>
</evidence>
<evidence type="ECO:0000256" key="11">
    <source>
        <dbReference type="PIRSR" id="PIRSR001199-1"/>
    </source>
</evidence>
<feature type="binding site" evidence="12 14">
    <location>
        <position position="167"/>
    </location>
    <ligand>
        <name>Zn(2+)</name>
        <dbReference type="ChEBI" id="CHEBI:29105"/>
        <note>catalytic</note>
    </ligand>
</feature>
<dbReference type="STRING" id="7395.A0A1A9UEM0"/>
<keyword evidence="9" id="KW-0865">Zymogen</keyword>
<dbReference type="Pfam" id="PF01400">
    <property type="entry name" value="Astacin"/>
    <property type="match status" value="1"/>
</dbReference>
<keyword evidence="4" id="KW-0732">Signal</keyword>
<dbReference type="PIRSF" id="PIRSF001199">
    <property type="entry name" value="BMP_1/tolloid-like"/>
    <property type="match status" value="1"/>
</dbReference>
<evidence type="ECO:0000256" key="5">
    <source>
        <dbReference type="ARBA" id="ARBA00022737"/>
    </source>
</evidence>
<organism evidence="19 20">
    <name type="scientific">Glossina austeni</name>
    <name type="common">Savannah tsetse fly</name>
    <dbReference type="NCBI Taxonomy" id="7395"/>
    <lineage>
        <taxon>Eukaryota</taxon>
        <taxon>Metazoa</taxon>
        <taxon>Ecdysozoa</taxon>
        <taxon>Arthropoda</taxon>
        <taxon>Hexapoda</taxon>
        <taxon>Insecta</taxon>
        <taxon>Pterygota</taxon>
        <taxon>Neoptera</taxon>
        <taxon>Endopterygota</taxon>
        <taxon>Diptera</taxon>
        <taxon>Brachycera</taxon>
        <taxon>Muscomorpha</taxon>
        <taxon>Hippoboscoidea</taxon>
        <taxon>Glossinidae</taxon>
        <taxon>Glossina</taxon>
    </lineage>
</organism>
<dbReference type="InterPro" id="IPR000152">
    <property type="entry name" value="EGF-type_Asp/Asn_hydroxyl_site"/>
</dbReference>
<dbReference type="PROSITE" id="PS01186">
    <property type="entry name" value="EGF_2"/>
    <property type="match status" value="1"/>
</dbReference>
<dbReference type="Pfam" id="PF14670">
    <property type="entry name" value="FXa_inhibition"/>
    <property type="match status" value="1"/>
</dbReference>
<keyword evidence="2 14" id="KW-0645">Protease</keyword>
<dbReference type="InterPro" id="IPR006026">
    <property type="entry name" value="Peptidase_Metallo"/>
</dbReference>
<dbReference type="Gene3D" id="2.60.120.290">
    <property type="entry name" value="Spermadhesin, CUB domain"/>
    <property type="match status" value="5"/>
</dbReference>
<dbReference type="GO" id="GO:0004222">
    <property type="term" value="F:metalloendopeptidase activity"/>
    <property type="evidence" value="ECO:0007669"/>
    <property type="project" value="UniProtKB-UniRule"/>
</dbReference>
<keyword evidence="20" id="KW-1185">Reference proteome</keyword>
<dbReference type="SMART" id="SM00235">
    <property type="entry name" value="ZnMc"/>
    <property type="match status" value="1"/>
</dbReference>
<evidence type="ECO:0000256" key="6">
    <source>
        <dbReference type="ARBA" id="ARBA00022801"/>
    </source>
</evidence>
<comment type="cofactor">
    <cofactor evidence="14 15">
        <name>Zn(2+)</name>
        <dbReference type="ChEBI" id="CHEBI:29105"/>
    </cofactor>
    <text evidence="14 15">Binds 1 zinc ion per subunit.</text>
</comment>
<dbReference type="InterPro" id="IPR015446">
    <property type="entry name" value="BMP_1/tolloid-like"/>
</dbReference>
<dbReference type="InterPro" id="IPR035914">
    <property type="entry name" value="Sperma_CUB_dom_sf"/>
</dbReference>
<dbReference type="SMART" id="SM00179">
    <property type="entry name" value="EGF_CA"/>
    <property type="match status" value="2"/>
</dbReference>
<dbReference type="EC" id="3.4.24.-" evidence="15"/>
<feature type="domain" description="CUB" evidence="17">
    <location>
        <begin position="737"/>
        <end position="850"/>
    </location>
</feature>
<dbReference type="FunFam" id="2.10.25.10:FF:000240">
    <property type="entry name" value="Vitamin K-dependent protein S"/>
    <property type="match status" value="1"/>
</dbReference>
<dbReference type="CDD" id="cd00041">
    <property type="entry name" value="CUB"/>
    <property type="match status" value="5"/>
</dbReference>
<keyword evidence="1" id="KW-0245">EGF-like domain</keyword>
<feature type="transmembrane region" description="Helical" evidence="16">
    <location>
        <begin position="7"/>
        <end position="28"/>
    </location>
</feature>
<feature type="binding site" evidence="12 14">
    <location>
        <position position="171"/>
    </location>
    <ligand>
        <name>Zn(2+)</name>
        <dbReference type="ChEBI" id="CHEBI:29105"/>
        <note>catalytic</note>
    </ligand>
</feature>
<feature type="domain" description="CUB" evidence="17">
    <location>
        <begin position="861"/>
        <end position="977"/>
    </location>
</feature>
<accession>A0A1A9UEM0</accession>
<dbReference type="GO" id="GO:0008270">
    <property type="term" value="F:zinc ion binding"/>
    <property type="evidence" value="ECO:0007669"/>
    <property type="project" value="UniProtKB-UniRule"/>
</dbReference>
<evidence type="ECO:0000256" key="9">
    <source>
        <dbReference type="ARBA" id="ARBA00023145"/>
    </source>
</evidence>
<dbReference type="SUPFAM" id="SSF49854">
    <property type="entry name" value="Spermadhesin, CUB domain"/>
    <property type="match status" value="5"/>
</dbReference>
<dbReference type="GO" id="GO:0005509">
    <property type="term" value="F:calcium ion binding"/>
    <property type="evidence" value="ECO:0007669"/>
    <property type="project" value="InterPro"/>
</dbReference>
<evidence type="ECO:0000256" key="8">
    <source>
        <dbReference type="ARBA" id="ARBA00023049"/>
    </source>
</evidence>
<dbReference type="Gene3D" id="3.40.390.10">
    <property type="entry name" value="Collagenase (Catalytic Domain)"/>
    <property type="match status" value="1"/>
</dbReference>
<proteinExistence type="predicted"/>
<dbReference type="SUPFAM" id="SSF55486">
    <property type="entry name" value="Metalloproteases ('zincins'), catalytic domain"/>
    <property type="match status" value="1"/>
</dbReference>
<evidence type="ECO:0000256" key="16">
    <source>
        <dbReference type="SAM" id="Phobius"/>
    </source>
</evidence>
<dbReference type="InterPro" id="IPR018097">
    <property type="entry name" value="EGF_Ca-bd_CS"/>
</dbReference>
<dbReference type="InterPro" id="IPR001506">
    <property type="entry name" value="Peptidase_M12A"/>
</dbReference>
<evidence type="ECO:0000313" key="19">
    <source>
        <dbReference type="EnsemblMetazoa" id="GAUT002324-PA"/>
    </source>
</evidence>
<keyword evidence="8 14" id="KW-0482">Metalloprotease</keyword>